<sequence length="122" mass="14067">MAAGASINAQYDDDDNYIREQERLLPIANVVRIMKQILPPYAKISKEAKETMQGCVSEFIGFVTCEASEKCRKERRKTVNGDDVCWALETLGLDEYAGPMKRYLHRYREHDRADHRANQEKG</sequence>
<proteinExistence type="predicted"/>
<dbReference type="EMBL" id="CM031810">
    <property type="protein sequence ID" value="KAG6664309.1"/>
    <property type="molecule type" value="Genomic_DNA"/>
</dbReference>
<gene>
    <name evidence="2" type="ORF">CIPAW_02G084100</name>
</gene>
<evidence type="ECO:0000313" key="2">
    <source>
        <dbReference type="EMBL" id="KAG6664309.1"/>
    </source>
</evidence>
<dbReference type="GO" id="GO:0016602">
    <property type="term" value="C:CCAAT-binding factor complex"/>
    <property type="evidence" value="ECO:0007669"/>
    <property type="project" value="InterPro"/>
</dbReference>
<keyword evidence="3" id="KW-1185">Reference proteome</keyword>
<dbReference type="GO" id="GO:0000978">
    <property type="term" value="F:RNA polymerase II cis-regulatory region sequence-specific DNA binding"/>
    <property type="evidence" value="ECO:0007669"/>
    <property type="project" value="TreeGrafter"/>
</dbReference>
<dbReference type="PANTHER" id="PTHR11064:SF149">
    <property type="entry name" value="OS01G0935100 PROTEIN"/>
    <property type="match status" value="1"/>
</dbReference>
<dbReference type="Pfam" id="PF00808">
    <property type="entry name" value="CBFD_NFYB_HMF"/>
    <property type="match status" value="1"/>
</dbReference>
<dbReference type="AlphaFoldDB" id="A0A8T1RCH3"/>
<dbReference type="InterPro" id="IPR027113">
    <property type="entry name" value="Transc_fact_NFYB/HAP3"/>
</dbReference>
<protein>
    <recommendedName>
        <fullName evidence="1">Transcription factor CBF/NF-Y/archaeal histone domain-containing protein</fullName>
    </recommendedName>
</protein>
<reference evidence="2" key="1">
    <citation type="submission" date="2020-12" db="EMBL/GenBank/DDBJ databases">
        <title>WGS assembly of Carya illinoinensis cv. Pawnee.</title>
        <authorList>
            <person name="Platts A."/>
            <person name="Shu S."/>
            <person name="Wright S."/>
            <person name="Barry K."/>
            <person name="Edger P."/>
            <person name="Pires J.C."/>
            <person name="Schmutz J."/>
        </authorList>
    </citation>
    <scope>NUCLEOTIDE SEQUENCE</scope>
    <source>
        <tissue evidence="2">Leaf</tissue>
    </source>
</reference>
<comment type="caution">
    <text evidence="2">The sequence shown here is derived from an EMBL/GenBank/DDBJ whole genome shotgun (WGS) entry which is preliminary data.</text>
</comment>
<evidence type="ECO:0000259" key="1">
    <source>
        <dbReference type="Pfam" id="PF00808"/>
    </source>
</evidence>
<dbReference type="CDD" id="cd22907">
    <property type="entry name" value="HFD_NFYB"/>
    <property type="match status" value="1"/>
</dbReference>
<name>A0A8T1RCH3_CARIL</name>
<dbReference type="InterPro" id="IPR003958">
    <property type="entry name" value="CBFA_NFYB_domain"/>
</dbReference>
<organism evidence="2 3">
    <name type="scientific">Carya illinoinensis</name>
    <name type="common">Pecan</name>
    <dbReference type="NCBI Taxonomy" id="32201"/>
    <lineage>
        <taxon>Eukaryota</taxon>
        <taxon>Viridiplantae</taxon>
        <taxon>Streptophyta</taxon>
        <taxon>Embryophyta</taxon>
        <taxon>Tracheophyta</taxon>
        <taxon>Spermatophyta</taxon>
        <taxon>Magnoliopsida</taxon>
        <taxon>eudicotyledons</taxon>
        <taxon>Gunneridae</taxon>
        <taxon>Pentapetalae</taxon>
        <taxon>rosids</taxon>
        <taxon>fabids</taxon>
        <taxon>Fagales</taxon>
        <taxon>Juglandaceae</taxon>
        <taxon>Carya</taxon>
    </lineage>
</organism>
<dbReference type="PANTHER" id="PTHR11064">
    <property type="entry name" value="CCAAT-BINDING TRANSCRIPTION FACTOR-RELATED"/>
    <property type="match status" value="1"/>
</dbReference>
<accession>A0A8T1RCH3</accession>
<dbReference type="GO" id="GO:0001228">
    <property type="term" value="F:DNA-binding transcription activator activity, RNA polymerase II-specific"/>
    <property type="evidence" value="ECO:0007669"/>
    <property type="project" value="InterPro"/>
</dbReference>
<feature type="domain" description="Transcription factor CBF/NF-Y/archaeal histone" evidence="1">
    <location>
        <begin position="24"/>
        <end position="88"/>
    </location>
</feature>
<dbReference type="Proteomes" id="UP000811609">
    <property type="component" value="Chromosome 2"/>
</dbReference>
<evidence type="ECO:0000313" key="3">
    <source>
        <dbReference type="Proteomes" id="UP000811609"/>
    </source>
</evidence>